<proteinExistence type="predicted"/>
<dbReference type="InterPro" id="IPR011701">
    <property type="entry name" value="MFS"/>
</dbReference>
<dbReference type="Proteomes" id="UP000326702">
    <property type="component" value="Chromosome"/>
</dbReference>
<feature type="transmembrane region" description="Helical" evidence="8">
    <location>
        <begin position="151"/>
        <end position="173"/>
    </location>
</feature>
<dbReference type="PANTHER" id="PTHR23501:SF1">
    <property type="entry name" value="TRANSPORT PROTEIN HSRA-RELATED"/>
    <property type="match status" value="1"/>
</dbReference>
<keyword evidence="5 8" id="KW-1133">Transmembrane helix</keyword>
<dbReference type="RefSeq" id="WP_083891249.1">
    <property type="nucleotide sequence ID" value="NZ_BAABIH010000019.1"/>
</dbReference>
<dbReference type="InterPro" id="IPR020846">
    <property type="entry name" value="MFS_dom"/>
</dbReference>
<reference evidence="10 11" key="1">
    <citation type="submission" date="2019-10" db="EMBL/GenBank/DDBJ databases">
        <title>Genome sequence of Luteimicrobium xylanilyticum HY-24.</title>
        <authorList>
            <person name="Kim D.Y."/>
            <person name="Park H.-Y."/>
        </authorList>
    </citation>
    <scope>NUCLEOTIDE SEQUENCE [LARGE SCALE GENOMIC DNA]</scope>
    <source>
        <strain evidence="10 11">HY-24</strain>
    </source>
</reference>
<evidence type="ECO:0000256" key="3">
    <source>
        <dbReference type="ARBA" id="ARBA00022475"/>
    </source>
</evidence>
<evidence type="ECO:0000256" key="2">
    <source>
        <dbReference type="ARBA" id="ARBA00022448"/>
    </source>
</evidence>
<keyword evidence="2" id="KW-0813">Transport</keyword>
<organism evidence="10 11">
    <name type="scientific">Luteimicrobium xylanilyticum</name>
    <dbReference type="NCBI Taxonomy" id="1133546"/>
    <lineage>
        <taxon>Bacteria</taxon>
        <taxon>Bacillati</taxon>
        <taxon>Actinomycetota</taxon>
        <taxon>Actinomycetes</taxon>
        <taxon>Micrococcales</taxon>
        <taxon>Luteimicrobium</taxon>
    </lineage>
</organism>
<gene>
    <name evidence="10" type="ORF">KDY119_00098</name>
</gene>
<dbReference type="EMBL" id="CP045529">
    <property type="protein sequence ID" value="QFU96614.1"/>
    <property type="molecule type" value="Genomic_DNA"/>
</dbReference>
<dbReference type="GO" id="GO:0022857">
    <property type="term" value="F:transmembrane transporter activity"/>
    <property type="evidence" value="ECO:0007669"/>
    <property type="project" value="InterPro"/>
</dbReference>
<feature type="transmembrane region" description="Helical" evidence="8">
    <location>
        <begin position="126"/>
        <end position="144"/>
    </location>
</feature>
<feature type="transmembrane region" description="Helical" evidence="8">
    <location>
        <begin position="418"/>
        <end position="439"/>
    </location>
</feature>
<feature type="transmembrane region" description="Helical" evidence="8">
    <location>
        <begin position="213"/>
        <end position="233"/>
    </location>
</feature>
<feature type="transmembrane region" description="Helical" evidence="8">
    <location>
        <begin position="69"/>
        <end position="86"/>
    </location>
</feature>
<sequence>MSTTERPLGYLPSARPEPRPEPRLGPRLALLVAGGLLALLNTTVTGVAIPDVAADLDAPLGSVQWVGTAYVLAVAVAIPVSGWASIRFGTRAPWLAALALFGAGAGASAFAWSLPALVVARAVQGFGGGMLEPLMLTAVATLAGPARMGRIMGLVAGAIGLGPLLGPLLGGVLVDTIGWRGLFAAFLVAAAAVLVASWRALPRGVPLDPALRLDRVGLALLSVGSVAVLVGLAETSEDGATLAVVGPIVVGLAVLAVFARHAARRGGAAVVDVQVLRHPTVLSATLVMLTLGLAIYPLFYGLPQFFQGVRGYDVLASGLLLAPQGAGSLVGMVVGGRLSDRVSARVLVPSGGAAVVVGMAVYLAVGPTAPLAVLVAASVVAGLGVGFVGGPTMSSLYRVLTPREIPNATTTLFVANQLGGAVGIAALTGIVTAAAGAHVTGWTTLAGGTPFWLPVLAGAAVAVGGLWLPRAGVPSGTEPQPQ</sequence>
<feature type="transmembrane region" description="Helical" evidence="8">
    <location>
        <begin position="28"/>
        <end position="49"/>
    </location>
</feature>
<evidence type="ECO:0000256" key="1">
    <source>
        <dbReference type="ARBA" id="ARBA00004651"/>
    </source>
</evidence>
<feature type="transmembrane region" description="Helical" evidence="8">
    <location>
        <begin position="371"/>
        <end position="397"/>
    </location>
</feature>
<evidence type="ECO:0000259" key="9">
    <source>
        <dbReference type="PROSITE" id="PS50850"/>
    </source>
</evidence>
<evidence type="ECO:0000256" key="4">
    <source>
        <dbReference type="ARBA" id="ARBA00022692"/>
    </source>
</evidence>
<feature type="transmembrane region" description="Helical" evidence="8">
    <location>
        <begin position="314"/>
        <end position="334"/>
    </location>
</feature>
<keyword evidence="4 8" id="KW-0812">Transmembrane</keyword>
<feature type="region of interest" description="Disordered" evidence="7">
    <location>
        <begin position="1"/>
        <end position="22"/>
    </location>
</feature>
<keyword evidence="11" id="KW-1185">Reference proteome</keyword>
<dbReference type="GO" id="GO:0005886">
    <property type="term" value="C:plasma membrane"/>
    <property type="evidence" value="ECO:0007669"/>
    <property type="project" value="UniProtKB-SubCell"/>
</dbReference>
<dbReference type="KEGG" id="lxl:KDY119_00098"/>
<dbReference type="InterPro" id="IPR036259">
    <property type="entry name" value="MFS_trans_sf"/>
</dbReference>
<feature type="transmembrane region" description="Helical" evidence="8">
    <location>
        <begin position="280"/>
        <end position="302"/>
    </location>
</feature>
<evidence type="ECO:0000256" key="7">
    <source>
        <dbReference type="SAM" id="MobiDB-lite"/>
    </source>
</evidence>
<evidence type="ECO:0000313" key="11">
    <source>
        <dbReference type="Proteomes" id="UP000326702"/>
    </source>
</evidence>
<dbReference type="SUPFAM" id="SSF103473">
    <property type="entry name" value="MFS general substrate transporter"/>
    <property type="match status" value="1"/>
</dbReference>
<evidence type="ECO:0000313" key="10">
    <source>
        <dbReference type="EMBL" id="QFU96614.1"/>
    </source>
</evidence>
<dbReference type="PANTHER" id="PTHR23501">
    <property type="entry name" value="MAJOR FACILITATOR SUPERFAMILY"/>
    <property type="match status" value="1"/>
</dbReference>
<dbReference type="PRINTS" id="PR01036">
    <property type="entry name" value="TCRTETB"/>
</dbReference>
<dbReference type="AlphaFoldDB" id="A0A5P9Q5H1"/>
<feature type="transmembrane region" description="Helical" evidence="8">
    <location>
        <begin position="93"/>
        <end position="114"/>
    </location>
</feature>
<dbReference type="PROSITE" id="PS50850">
    <property type="entry name" value="MFS"/>
    <property type="match status" value="1"/>
</dbReference>
<dbReference type="Gene3D" id="1.20.1720.10">
    <property type="entry name" value="Multidrug resistance protein D"/>
    <property type="match status" value="1"/>
</dbReference>
<dbReference type="OrthoDB" id="7375466at2"/>
<accession>A0A5P9Q5H1</accession>
<dbReference type="InterPro" id="IPR004638">
    <property type="entry name" value="EmrB-like"/>
</dbReference>
<evidence type="ECO:0000256" key="5">
    <source>
        <dbReference type="ARBA" id="ARBA00022989"/>
    </source>
</evidence>
<dbReference type="Gene3D" id="1.20.1250.20">
    <property type="entry name" value="MFS general substrate transporter like domains"/>
    <property type="match status" value="1"/>
</dbReference>
<name>A0A5P9Q5H1_9MICO</name>
<comment type="subcellular location">
    <subcellularLocation>
        <location evidence="1">Cell membrane</location>
        <topology evidence="1">Multi-pass membrane protein</topology>
    </subcellularLocation>
</comment>
<protein>
    <submittedName>
        <fullName evidence="10">Methylenomycin A resistance protein</fullName>
    </submittedName>
</protein>
<feature type="transmembrane region" description="Helical" evidence="8">
    <location>
        <begin position="179"/>
        <end position="201"/>
    </location>
</feature>
<feature type="transmembrane region" description="Helical" evidence="8">
    <location>
        <begin position="346"/>
        <end position="365"/>
    </location>
</feature>
<keyword evidence="6 8" id="KW-0472">Membrane</keyword>
<evidence type="ECO:0000256" key="8">
    <source>
        <dbReference type="SAM" id="Phobius"/>
    </source>
</evidence>
<dbReference type="Pfam" id="PF07690">
    <property type="entry name" value="MFS_1"/>
    <property type="match status" value="1"/>
</dbReference>
<feature type="transmembrane region" description="Helical" evidence="8">
    <location>
        <begin position="451"/>
        <end position="468"/>
    </location>
</feature>
<feature type="transmembrane region" description="Helical" evidence="8">
    <location>
        <begin position="239"/>
        <end position="259"/>
    </location>
</feature>
<dbReference type="NCBIfam" id="TIGR00711">
    <property type="entry name" value="efflux_EmrB"/>
    <property type="match status" value="1"/>
</dbReference>
<keyword evidence="3" id="KW-1003">Cell membrane</keyword>
<evidence type="ECO:0000256" key="6">
    <source>
        <dbReference type="ARBA" id="ARBA00023136"/>
    </source>
</evidence>
<feature type="domain" description="Major facilitator superfamily (MFS) profile" evidence="9">
    <location>
        <begin position="27"/>
        <end position="472"/>
    </location>
</feature>